<comment type="caution">
    <text evidence="2">The sequence shown here is derived from an EMBL/GenBank/DDBJ whole genome shotgun (WGS) entry which is preliminary data.</text>
</comment>
<dbReference type="Proteomes" id="UP001595997">
    <property type="component" value="Unassembled WGS sequence"/>
</dbReference>
<feature type="compositionally biased region" description="Acidic residues" evidence="1">
    <location>
        <begin position="176"/>
        <end position="192"/>
    </location>
</feature>
<accession>A0ABV9A9N4</accession>
<evidence type="ECO:0008006" key="4">
    <source>
        <dbReference type="Google" id="ProtNLM"/>
    </source>
</evidence>
<evidence type="ECO:0000313" key="3">
    <source>
        <dbReference type="Proteomes" id="UP001595997"/>
    </source>
</evidence>
<feature type="region of interest" description="Disordered" evidence="1">
    <location>
        <begin position="24"/>
        <end position="55"/>
    </location>
</feature>
<dbReference type="Gene3D" id="2.30.320.10">
    <property type="entry name" value="YwqG-like"/>
    <property type="match status" value="1"/>
</dbReference>
<gene>
    <name evidence="2" type="ORF">ACFPA8_15990</name>
</gene>
<dbReference type="RefSeq" id="WP_386448747.1">
    <property type="nucleotide sequence ID" value="NZ_JBHSFH010000007.1"/>
</dbReference>
<name>A0ABV9A9N4_9ACTN</name>
<keyword evidence="3" id="KW-1185">Reference proteome</keyword>
<dbReference type="EMBL" id="JBHSFH010000007">
    <property type="protein sequence ID" value="MFC4495630.1"/>
    <property type="molecule type" value="Genomic_DNA"/>
</dbReference>
<evidence type="ECO:0000313" key="2">
    <source>
        <dbReference type="EMBL" id="MFC4495630.1"/>
    </source>
</evidence>
<feature type="region of interest" description="Disordered" evidence="1">
    <location>
        <begin position="176"/>
        <end position="195"/>
    </location>
</feature>
<evidence type="ECO:0000256" key="1">
    <source>
        <dbReference type="SAM" id="MobiDB-lite"/>
    </source>
</evidence>
<sequence>MSRTTPPRPLDPEELFPELGDFRLGTVRLHPRPGKPGPQESSVGGPMLWPTDEPWPVCTRPGGDDHPAEPVPMLPVAQLYERDIPGLPAPDGKDLLQVFWCGFTGHTDGHELNVHVAWRRSSSVAEPLGSPPVPEVEGTDNLVPSPCVLDPEEVLEHEDLWALPEELRERIETWEEETEEAAEDVWEEDADEPPTYTHDLSIAPGWKSGGGVSWTLTAAPVPVTCETCGAAMHPLLTADTREWDGGTTSWIPLEDQPTADTYGSNVPTGIYVGRGRLIVFACPTDPEHPHQWVSQ</sequence>
<organism evidence="2 3">
    <name type="scientific">Streptomyces ovatisporus</name>
    <dbReference type="NCBI Taxonomy" id="1128682"/>
    <lineage>
        <taxon>Bacteria</taxon>
        <taxon>Bacillati</taxon>
        <taxon>Actinomycetota</taxon>
        <taxon>Actinomycetes</taxon>
        <taxon>Kitasatosporales</taxon>
        <taxon>Streptomycetaceae</taxon>
        <taxon>Streptomyces</taxon>
    </lineage>
</organism>
<protein>
    <recommendedName>
        <fullName evidence="4">DUF1963 domain-containing protein</fullName>
    </recommendedName>
</protein>
<proteinExistence type="predicted"/>
<reference evidence="3" key="1">
    <citation type="journal article" date="2019" name="Int. J. Syst. Evol. Microbiol.">
        <title>The Global Catalogue of Microorganisms (GCM) 10K type strain sequencing project: providing services to taxonomists for standard genome sequencing and annotation.</title>
        <authorList>
            <consortium name="The Broad Institute Genomics Platform"/>
            <consortium name="The Broad Institute Genome Sequencing Center for Infectious Disease"/>
            <person name="Wu L."/>
            <person name="Ma J."/>
        </authorList>
    </citation>
    <scope>NUCLEOTIDE SEQUENCE [LARGE SCALE GENOMIC DNA]</scope>
    <source>
        <strain evidence="3">CGMCC 4.7357</strain>
    </source>
</reference>